<dbReference type="SMART" id="SM00938">
    <property type="entry name" value="P-II"/>
    <property type="match status" value="1"/>
</dbReference>
<organism evidence="1 2">
    <name type="scientific">Stenotrophomonas aracearum</name>
    <dbReference type="NCBI Taxonomy" id="3003272"/>
    <lineage>
        <taxon>Bacteria</taxon>
        <taxon>Pseudomonadati</taxon>
        <taxon>Pseudomonadota</taxon>
        <taxon>Gammaproteobacteria</taxon>
        <taxon>Lysobacterales</taxon>
        <taxon>Lysobacteraceae</taxon>
        <taxon>Stenotrophomonas</taxon>
    </lineage>
</organism>
<dbReference type="Proteomes" id="UP001305421">
    <property type="component" value="Chromosome"/>
</dbReference>
<evidence type="ECO:0000313" key="1">
    <source>
        <dbReference type="EMBL" id="WNH50475.1"/>
    </source>
</evidence>
<dbReference type="Pfam" id="PF00543">
    <property type="entry name" value="P-II"/>
    <property type="match status" value="1"/>
</dbReference>
<dbReference type="RefSeq" id="WP_311184575.1">
    <property type="nucleotide sequence ID" value="NZ_CP115543.1"/>
</dbReference>
<accession>A0ABY9YIG5</accession>
<dbReference type="Gene3D" id="3.30.70.120">
    <property type="match status" value="1"/>
</dbReference>
<dbReference type="InterPro" id="IPR015867">
    <property type="entry name" value="N-reg_PII/ATP_PRibTrfase_C"/>
</dbReference>
<dbReference type="EMBL" id="CP115543">
    <property type="protein sequence ID" value="WNH50475.1"/>
    <property type="molecule type" value="Genomic_DNA"/>
</dbReference>
<reference evidence="1 2" key="1">
    <citation type="submission" date="2022-12" db="EMBL/GenBank/DDBJ databases">
        <title>Two new species, Stenotrophomonas aracearum and Stenotrophomonas oahuensis, isolated from Anthurium (Araceae family) in Hawaii.</title>
        <authorList>
            <person name="Chunag S.C."/>
            <person name="Dobhal S."/>
            <person name="Alvarez A."/>
            <person name="Arif M."/>
        </authorList>
    </citation>
    <scope>NUCLEOTIDE SEQUENCE [LARGE SCALE GENOMIC DNA]</scope>
    <source>
        <strain evidence="1 2">A5588</strain>
    </source>
</reference>
<gene>
    <name evidence="1" type="ORF">PDM28_09355</name>
</gene>
<dbReference type="PRINTS" id="PR00340">
    <property type="entry name" value="PIIGLNB"/>
</dbReference>
<dbReference type="PROSITE" id="PS51343">
    <property type="entry name" value="PII_GLNB_DOM"/>
    <property type="match status" value="1"/>
</dbReference>
<dbReference type="InterPro" id="IPR002187">
    <property type="entry name" value="N-reg_PII"/>
</dbReference>
<dbReference type="SUPFAM" id="SSF54913">
    <property type="entry name" value="GlnB-like"/>
    <property type="match status" value="1"/>
</dbReference>
<sequence length="126" mass="13872">MAVFSVLALEEIRMMNFKHVVAIVRPDVLTALEGALRDLGIRGMTVIKVRGMGEHDGVDFLSRDHLSDYLKMEFYVEAAKADALIRTIMEIARSDLPGAGIVAVKPVEWFSRVPEGGDTLPDVFVG</sequence>
<keyword evidence="2" id="KW-1185">Reference proteome</keyword>
<dbReference type="PANTHER" id="PTHR30115:SF11">
    <property type="entry name" value="NITROGEN REGULATORY PROTEIN P-II HOMOLOG"/>
    <property type="match status" value="1"/>
</dbReference>
<dbReference type="PANTHER" id="PTHR30115">
    <property type="entry name" value="NITROGEN REGULATORY PROTEIN P-II"/>
    <property type="match status" value="1"/>
</dbReference>
<dbReference type="InterPro" id="IPR011322">
    <property type="entry name" value="N-reg_PII-like_a/b"/>
</dbReference>
<evidence type="ECO:0000313" key="2">
    <source>
        <dbReference type="Proteomes" id="UP001305421"/>
    </source>
</evidence>
<name>A0ABY9YIG5_9GAMM</name>
<proteinExistence type="predicted"/>
<protein>
    <submittedName>
        <fullName evidence="1">P-II family nitrogen regulator</fullName>
    </submittedName>
</protein>